<dbReference type="OrthoDB" id="7687839at2759"/>
<protein>
    <submittedName>
        <fullName evidence="2">Uncharacterized protein</fullName>
    </submittedName>
</protein>
<name>A0A8T2PUG2_9TELE</name>
<gene>
    <name evidence="2" type="ORF">JZ751_001698</name>
</gene>
<dbReference type="AlphaFoldDB" id="A0A8T2PUG2"/>
<comment type="caution">
    <text evidence="2">The sequence shown here is derived from an EMBL/GenBank/DDBJ whole genome shotgun (WGS) entry which is preliminary data.</text>
</comment>
<evidence type="ECO:0000256" key="1">
    <source>
        <dbReference type="SAM" id="MobiDB-lite"/>
    </source>
</evidence>
<sequence length="138" mass="15008">METGSSPANNLLREFDEDLATKKEVDCSPDIRPYPPTQFYSSATKPLIQGHTHNPRTDVCTELPHLFGLCGHVVDFRNGASDCAGKDTVLLHMSQNGGSDSAVFPQTAQNMSIWRGRDSHANHGTMTAGQSTQGAQHR</sequence>
<keyword evidence="3" id="KW-1185">Reference proteome</keyword>
<reference evidence="2" key="1">
    <citation type="thesis" date="2021" institute="BYU ScholarsArchive" country="Provo, UT, USA">
        <title>Applications of and Algorithms for Genome Assembly and Genomic Analyses with an Emphasis on Marine Teleosts.</title>
        <authorList>
            <person name="Pickett B.D."/>
        </authorList>
    </citation>
    <scope>NUCLEOTIDE SEQUENCE</scope>
    <source>
        <strain evidence="2">HI-2016</strain>
    </source>
</reference>
<evidence type="ECO:0000313" key="2">
    <source>
        <dbReference type="EMBL" id="KAG9354985.1"/>
    </source>
</evidence>
<dbReference type="Proteomes" id="UP000824540">
    <property type="component" value="Unassembled WGS sequence"/>
</dbReference>
<feature type="region of interest" description="Disordered" evidence="1">
    <location>
        <begin position="117"/>
        <end position="138"/>
    </location>
</feature>
<feature type="compositionally biased region" description="Polar residues" evidence="1">
    <location>
        <begin position="122"/>
        <end position="138"/>
    </location>
</feature>
<proteinExistence type="predicted"/>
<accession>A0A8T2PUG2</accession>
<evidence type="ECO:0000313" key="3">
    <source>
        <dbReference type="Proteomes" id="UP000824540"/>
    </source>
</evidence>
<dbReference type="EMBL" id="JAFBMS010000002">
    <property type="protein sequence ID" value="KAG9354985.1"/>
    <property type="molecule type" value="Genomic_DNA"/>
</dbReference>
<organism evidence="2 3">
    <name type="scientific">Albula glossodonta</name>
    <name type="common">roundjaw bonefish</name>
    <dbReference type="NCBI Taxonomy" id="121402"/>
    <lineage>
        <taxon>Eukaryota</taxon>
        <taxon>Metazoa</taxon>
        <taxon>Chordata</taxon>
        <taxon>Craniata</taxon>
        <taxon>Vertebrata</taxon>
        <taxon>Euteleostomi</taxon>
        <taxon>Actinopterygii</taxon>
        <taxon>Neopterygii</taxon>
        <taxon>Teleostei</taxon>
        <taxon>Albuliformes</taxon>
        <taxon>Albulidae</taxon>
        <taxon>Albula</taxon>
    </lineage>
</organism>